<dbReference type="Gene3D" id="3.40.50.880">
    <property type="match status" value="1"/>
</dbReference>
<reference evidence="1" key="1">
    <citation type="journal article" date="2023" name="Int. J. Syst. Evol. Microbiol.">
        <title>&lt;i&gt;Holtiella tumoricola&lt;/i&gt; gen. nov. sp. nov., isolated from a human clinical sample.</title>
        <authorList>
            <person name="Allen-Vercoe E."/>
            <person name="Daigneault M.C."/>
            <person name="Vancuren S.J."/>
            <person name="Cochrane K."/>
            <person name="O'Neal L.L."/>
            <person name="Sankaranarayanan K."/>
            <person name="Lawson P.A."/>
        </authorList>
    </citation>
    <scope>NUCLEOTIDE SEQUENCE</scope>
    <source>
        <strain evidence="1">CC70A</strain>
    </source>
</reference>
<evidence type="ECO:0000313" key="1">
    <source>
        <dbReference type="EMBL" id="MDA3730569.1"/>
    </source>
</evidence>
<protein>
    <submittedName>
        <fullName evidence="1">Gamma-glutamyl-gamma-aminobutyrate hydrolase family protein</fullName>
    </submittedName>
</protein>
<dbReference type="InterPro" id="IPR029062">
    <property type="entry name" value="Class_I_gatase-like"/>
</dbReference>
<organism evidence="1 2">
    <name type="scientific">Holtiella tumoricola</name>
    <dbReference type="NCBI Taxonomy" id="3018743"/>
    <lineage>
        <taxon>Bacteria</taxon>
        <taxon>Bacillati</taxon>
        <taxon>Bacillota</taxon>
        <taxon>Clostridia</taxon>
        <taxon>Lachnospirales</taxon>
        <taxon>Cellulosilyticaceae</taxon>
        <taxon>Holtiella</taxon>
    </lineage>
</organism>
<dbReference type="PANTHER" id="PTHR43235:SF1">
    <property type="entry name" value="GLUTAMINE AMIDOTRANSFERASE PB2B2.05-RELATED"/>
    <property type="match status" value="1"/>
</dbReference>
<evidence type="ECO:0000313" key="2">
    <source>
        <dbReference type="Proteomes" id="UP001169242"/>
    </source>
</evidence>
<dbReference type="RefSeq" id="WP_271011168.1">
    <property type="nucleotide sequence ID" value="NZ_JAQIFT010000014.1"/>
</dbReference>
<keyword evidence="1" id="KW-0378">Hydrolase</keyword>
<dbReference type="SUPFAM" id="SSF52317">
    <property type="entry name" value="Class I glutamine amidotransferase-like"/>
    <property type="match status" value="1"/>
</dbReference>
<comment type="caution">
    <text evidence="1">The sequence shown here is derived from an EMBL/GenBank/DDBJ whole genome shotgun (WGS) entry which is preliminary data.</text>
</comment>
<dbReference type="Pfam" id="PF07722">
    <property type="entry name" value="Peptidase_C26"/>
    <property type="match status" value="1"/>
</dbReference>
<name>A0AA42DKH6_9FIRM</name>
<accession>A0AA42DKH6</accession>
<dbReference type="EMBL" id="JAQIFT010000014">
    <property type="protein sequence ID" value="MDA3730569.1"/>
    <property type="molecule type" value="Genomic_DNA"/>
</dbReference>
<keyword evidence="2" id="KW-1185">Reference proteome</keyword>
<dbReference type="Proteomes" id="UP001169242">
    <property type="component" value="Unassembled WGS sequence"/>
</dbReference>
<dbReference type="PROSITE" id="PS51273">
    <property type="entry name" value="GATASE_TYPE_1"/>
    <property type="match status" value="1"/>
</dbReference>
<sequence length="240" mass="26422">MPKPIIGITSNLLFRSNAYSGRYSTNNNQDYEEAIFKAGGMPILLPPTSNPSDIQAQLNLCDGILLAGGDDLNPLLYGEEPNKYLGETNYLVDIHHLTLTKLALEDHKPILGICRGMQVLNAAKGGNVYQDLSECPHASLQHQQQSPRTNLTHTVSTSKNTLLQQLIGTSFATNSFHHQAIHQLGKDLIATAWSKDSIIEGIELQNYPFGVGVQWHPEIMLATSSSMLPLFKKFISLSQN</sequence>
<dbReference type="InterPro" id="IPR011697">
    <property type="entry name" value="Peptidase_C26"/>
</dbReference>
<dbReference type="GO" id="GO:0005829">
    <property type="term" value="C:cytosol"/>
    <property type="evidence" value="ECO:0007669"/>
    <property type="project" value="TreeGrafter"/>
</dbReference>
<dbReference type="PANTHER" id="PTHR43235">
    <property type="entry name" value="GLUTAMINE AMIDOTRANSFERASE PB2B2.05-RELATED"/>
    <property type="match status" value="1"/>
</dbReference>
<dbReference type="AlphaFoldDB" id="A0AA42DKH6"/>
<gene>
    <name evidence="1" type="ORF">PBV87_03495</name>
</gene>
<proteinExistence type="predicted"/>
<dbReference type="InterPro" id="IPR044668">
    <property type="entry name" value="PuuD-like"/>
</dbReference>
<dbReference type="CDD" id="cd01745">
    <property type="entry name" value="GATase1_2"/>
    <property type="match status" value="1"/>
</dbReference>
<dbReference type="GO" id="GO:0016811">
    <property type="term" value="F:hydrolase activity, acting on carbon-nitrogen (but not peptide) bonds, in linear amides"/>
    <property type="evidence" value="ECO:0007669"/>
    <property type="project" value="InterPro"/>
</dbReference>